<dbReference type="AlphaFoldDB" id="A0A1N7LV83"/>
<evidence type="ECO:0000313" key="5">
    <source>
        <dbReference type="Proteomes" id="UP000186098"/>
    </source>
</evidence>
<dbReference type="GO" id="GO:0000287">
    <property type="term" value="F:magnesium ion binding"/>
    <property type="evidence" value="ECO:0007669"/>
    <property type="project" value="TreeGrafter"/>
</dbReference>
<sequence>MIAVFSDLDGTLLDHETYDWSPARPVLERLRAGGHALILASSKTAAEIAPLRAQMGFAQCPAIVENGAGLLPAEADAVTEARSHPQLLAILRRVRAETRAPFRGFSDWSVAEIAARTGLSPEAAEAAARRDFSEPGLFGGPPAAEADFVTALNRAGVSATRGGRFMTLSFGADKGARLREIARALQASATVALGDAPNDMGLLETADHGIVIPNPAHAGLPTLPGEEGPAAHITRAAQPGPAGWATALGALLDRLGAT</sequence>
<keyword evidence="3" id="KW-0460">Magnesium</keyword>
<accession>A0A1N7LV83</accession>
<name>A0A1N7LV83_9RHOB</name>
<dbReference type="OrthoDB" id="193379at2"/>
<dbReference type="PANTHER" id="PTHR10000:SF8">
    <property type="entry name" value="HAD SUPERFAMILY HYDROLASE-LIKE, TYPE 3"/>
    <property type="match status" value="1"/>
</dbReference>
<dbReference type="GO" id="GO:0005829">
    <property type="term" value="C:cytosol"/>
    <property type="evidence" value="ECO:0007669"/>
    <property type="project" value="TreeGrafter"/>
</dbReference>
<proteinExistence type="predicted"/>
<dbReference type="InterPro" id="IPR006381">
    <property type="entry name" value="HAD-SF-IIB-MPGP"/>
</dbReference>
<dbReference type="GO" id="GO:0051479">
    <property type="term" value="P:mannosylglycerate biosynthetic process"/>
    <property type="evidence" value="ECO:0007669"/>
    <property type="project" value="InterPro"/>
</dbReference>
<keyword evidence="2" id="KW-0378">Hydrolase</keyword>
<evidence type="ECO:0000256" key="3">
    <source>
        <dbReference type="ARBA" id="ARBA00022842"/>
    </source>
</evidence>
<dbReference type="Proteomes" id="UP000186098">
    <property type="component" value="Unassembled WGS sequence"/>
</dbReference>
<reference evidence="5" key="1">
    <citation type="submission" date="2017-01" db="EMBL/GenBank/DDBJ databases">
        <authorList>
            <person name="Varghese N."/>
            <person name="Submissions S."/>
        </authorList>
    </citation>
    <scope>NUCLEOTIDE SEQUENCE [LARGE SCALE GENOMIC DNA]</scope>
    <source>
        <strain evidence="5">DSM 18714</strain>
    </source>
</reference>
<dbReference type="InterPro" id="IPR023214">
    <property type="entry name" value="HAD_sf"/>
</dbReference>
<evidence type="ECO:0000313" key="4">
    <source>
        <dbReference type="EMBL" id="SIS77692.1"/>
    </source>
</evidence>
<dbReference type="Gene3D" id="3.30.980.20">
    <property type="entry name" value="Putative mannosyl-3-phosphoglycerate phosphatase, domain 2"/>
    <property type="match status" value="1"/>
</dbReference>
<dbReference type="SFLD" id="SFLDS00003">
    <property type="entry name" value="Haloacid_Dehalogenase"/>
    <property type="match status" value="1"/>
</dbReference>
<dbReference type="NCBIfam" id="TIGR01486">
    <property type="entry name" value="HAD-SF-IIB-MPGP"/>
    <property type="match status" value="1"/>
</dbReference>
<organism evidence="4 5">
    <name type="scientific">Phaeovulum vinaykumarii</name>
    <dbReference type="NCBI Taxonomy" id="407234"/>
    <lineage>
        <taxon>Bacteria</taxon>
        <taxon>Pseudomonadati</taxon>
        <taxon>Pseudomonadota</taxon>
        <taxon>Alphaproteobacteria</taxon>
        <taxon>Rhodobacterales</taxon>
        <taxon>Paracoccaceae</taxon>
        <taxon>Phaeovulum</taxon>
    </lineage>
</organism>
<dbReference type="InterPro" id="IPR036412">
    <property type="entry name" value="HAD-like_sf"/>
</dbReference>
<evidence type="ECO:0000256" key="2">
    <source>
        <dbReference type="ARBA" id="ARBA00022801"/>
    </source>
</evidence>
<keyword evidence="5" id="KW-1185">Reference proteome</keyword>
<dbReference type="SFLD" id="SFLDG01140">
    <property type="entry name" value="C2.B:_Phosphomannomutase_and_P"/>
    <property type="match status" value="1"/>
</dbReference>
<dbReference type="SFLD" id="SFLDG01142">
    <property type="entry name" value="C2.B.2:_Mannosyl-3-phosphoglyc"/>
    <property type="match status" value="1"/>
</dbReference>
<dbReference type="RefSeq" id="WP_076365756.1">
    <property type="nucleotide sequence ID" value="NZ_FTOM01000004.1"/>
</dbReference>
<evidence type="ECO:0000256" key="1">
    <source>
        <dbReference type="ARBA" id="ARBA00022723"/>
    </source>
</evidence>
<dbReference type="GO" id="GO:0050531">
    <property type="term" value="F:mannosyl-3-phosphoglycerate phosphatase activity"/>
    <property type="evidence" value="ECO:0007669"/>
    <property type="project" value="InterPro"/>
</dbReference>
<dbReference type="Gene3D" id="3.40.50.1000">
    <property type="entry name" value="HAD superfamily/HAD-like"/>
    <property type="match status" value="1"/>
</dbReference>
<dbReference type="EMBL" id="FTOM01000004">
    <property type="protein sequence ID" value="SIS77692.1"/>
    <property type="molecule type" value="Genomic_DNA"/>
</dbReference>
<dbReference type="Pfam" id="PF08282">
    <property type="entry name" value="Hydrolase_3"/>
    <property type="match status" value="2"/>
</dbReference>
<dbReference type="InterPro" id="IPR006379">
    <property type="entry name" value="HAD-SF_hydro_IIB"/>
</dbReference>
<protein>
    <submittedName>
        <fullName evidence="4">Mannosyl-3-phosphoglycerate phosphatase</fullName>
    </submittedName>
</protein>
<dbReference type="SUPFAM" id="SSF56784">
    <property type="entry name" value="HAD-like"/>
    <property type="match status" value="1"/>
</dbReference>
<dbReference type="PANTHER" id="PTHR10000">
    <property type="entry name" value="PHOSPHOSERINE PHOSPHATASE"/>
    <property type="match status" value="1"/>
</dbReference>
<keyword evidence="1" id="KW-0479">Metal-binding</keyword>
<dbReference type="NCBIfam" id="TIGR01484">
    <property type="entry name" value="HAD-SF-IIB"/>
    <property type="match status" value="1"/>
</dbReference>
<dbReference type="STRING" id="407234.SAMN05421795_104155"/>
<gene>
    <name evidence="4" type="ORF">SAMN05421795_104155</name>
</gene>